<dbReference type="Pfam" id="PF00392">
    <property type="entry name" value="GntR"/>
    <property type="match status" value="1"/>
</dbReference>
<dbReference type="SUPFAM" id="SSF46785">
    <property type="entry name" value="Winged helix' DNA-binding domain"/>
    <property type="match status" value="1"/>
</dbReference>
<keyword evidence="3" id="KW-0804">Transcription</keyword>
<reference evidence="5 6" key="1">
    <citation type="submission" date="2023-03" db="EMBL/GenBank/DDBJ databases">
        <title>YIM 133296 draft genome.</title>
        <authorList>
            <person name="Xiong L."/>
        </authorList>
    </citation>
    <scope>NUCLEOTIDE SEQUENCE [LARGE SCALE GENOMIC DNA]</scope>
    <source>
        <strain evidence="5 6">YIM 133296</strain>
    </source>
</reference>
<dbReference type="InterPro" id="IPR036390">
    <property type="entry name" value="WH_DNA-bd_sf"/>
</dbReference>
<dbReference type="PROSITE" id="PS50949">
    <property type="entry name" value="HTH_GNTR"/>
    <property type="match status" value="1"/>
</dbReference>
<dbReference type="PRINTS" id="PR00035">
    <property type="entry name" value="HTHGNTR"/>
</dbReference>
<accession>A0ABT6C4Q5</accession>
<proteinExistence type="predicted"/>
<keyword evidence="6" id="KW-1185">Reference proteome</keyword>
<feature type="domain" description="HTH gntR-type" evidence="4">
    <location>
        <begin position="15"/>
        <end position="82"/>
    </location>
</feature>
<dbReference type="InterPro" id="IPR000524">
    <property type="entry name" value="Tscrpt_reg_HTH_GntR"/>
</dbReference>
<evidence type="ECO:0000256" key="1">
    <source>
        <dbReference type="ARBA" id="ARBA00023015"/>
    </source>
</evidence>
<dbReference type="Gene3D" id="1.10.10.10">
    <property type="entry name" value="Winged helix-like DNA-binding domain superfamily/Winged helix DNA-binding domain"/>
    <property type="match status" value="1"/>
</dbReference>
<keyword evidence="2" id="KW-0238">DNA-binding</keyword>
<evidence type="ECO:0000256" key="2">
    <source>
        <dbReference type="ARBA" id="ARBA00023125"/>
    </source>
</evidence>
<protein>
    <submittedName>
        <fullName evidence="5">GntR family transcriptional regulator</fullName>
    </submittedName>
</protein>
<dbReference type="Gene3D" id="1.20.120.530">
    <property type="entry name" value="GntR ligand-binding domain-like"/>
    <property type="match status" value="1"/>
</dbReference>
<dbReference type="InterPro" id="IPR036388">
    <property type="entry name" value="WH-like_DNA-bd_sf"/>
</dbReference>
<evidence type="ECO:0000259" key="4">
    <source>
        <dbReference type="PROSITE" id="PS50949"/>
    </source>
</evidence>
<dbReference type="Pfam" id="PF07729">
    <property type="entry name" value="FCD"/>
    <property type="match status" value="1"/>
</dbReference>
<evidence type="ECO:0000313" key="5">
    <source>
        <dbReference type="EMBL" id="MDF8263725.1"/>
    </source>
</evidence>
<dbReference type="SMART" id="SM00345">
    <property type="entry name" value="HTH_GNTR"/>
    <property type="match status" value="1"/>
</dbReference>
<dbReference type="SUPFAM" id="SSF48008">
    <property type="entry name" value="GntR ligand-binding domain-like"/>
    <property type="match status" value="1"/>
</dbReference>
<dbReference type="PANTHER" id="PTHR43537">
    <property type="entry name" value="TRANSCRIPTIONAL REGULATOR, GNTR FAMILY"/>
    <property type="match status" value="1"/>
</dbReference>
<organism evidence="5 6">
    <name type="scientific">Luteipulveratus flavus</name>
    <dbReference type="NCBI Taxonomy" id="3031728"/>
    <lineage>
        <taxon>Bacteria</taxon>
        <taxon>Bacillati</taxon>
        <taxon>Actinomycetota</taxon>
        <taxon>Actinomycetes</taxon>
        <taxon>Micrococcales</taxon>
        <taxon>Dermacoccaceae</taxon>
        <taxon>Luteipulveratus</taxon>
    </lineage>
</organism>
<comment type="caution">
    <text evidence="5">The sequence shown here is derived from an EMBL/GenBank/DDBJ whole genome shotgun (WGS) entry which is preliminary data.</text>
</comment>
<evidence type="ECO:0000256" key="3">
    <source>
        <dbReference type="ARBA" id="ARBA00023163"/>
    </source>
</evidence>
<dbReference type="InterPro" id="IPR011711">
    <property type="entry name" value="GntR_C"/>
</dbReference>
<name>A0ABT6C4Q5_9MICO</name>
<dbReference type="SMART" id="SM00895">
    <property type="entry name" value="FCD"/>
    <property type="match status" value="1"/>
</dbReference>
<dbReference type="InterPro" id="IPR008920">
    <property type="entry name" value="TF_FadR/GntR_C"/>
</dbReference>
<keyword evidence="1" id="KW-0805">Transcription regulation</keyword>
<evidence type="ECO:0000313" key="6">
    <source>
        <dbReference type="Proteomes" id="UP001528912"/>
    </source>
</evidence>
<dbReference type="Proteomes" id="UP001528912">
    <property type="component" value="Unassembled WGS sequence"/>
</dbReference>
<dbReference type="CDD" id="cd07377">
    <property type="entry name" value="WHTH_GntR"/>
    <property type="match status" value="1"/>
</dbReference>
<gene>
    <name evidence="5" type="ORF">P4R38_05655</name>
</gene>
<dbReference type="EMBL" id="JAROAV010000021">
    <property type="protein sequence ID" value="MDF8263725.1"/>
    <property type="molecule type" value="Genomic_DNA"/>
</dbReference>
<dbReference type="RefSeq" id="WP_277191388.1">
    <property type="nucleotide sequence ID" value="NZ_JAROAV010000021.1"/>
</dbReference>
<sequence>MTLSMRTPLEPVLRPSTASMVADRVREAIATGDLAPGTQLGEAELARQLGVSRGPLREGLQRLTQEGLLLSIRNRGLFVIEMTPERVRDMYLARQAVERAAAEQVHQRRPVDAGEALLTVIEQMALAGAADDEAGLAASDLQFHELLVEQSESPRLAQMHATLLTETRMCLNALKATYASHDERVDEHRAIARSFIDGEPRLTDSLLVAHMRDALARLHAE</sequence>
<dbReference type="PANTHER" id="PTHR43537:SF45">
    <property type="entry name" value="GNTR FAMILY REGULATORY PROTEIN"/>
    <property type="match status" value="1"/>
</dbReference>